<dbReference type="InterPro" id="IPR035914">
    <property type="entry name" value="Sperma_CUB_dom_sf"/>
</dbReference>
<dbReference type="InterPro" id="IPR036055">
    <property type="entry name" value="LDL_receptor-like_sf"/>
</dbReference>
<dbReference type="InterPro" id="IPR000859">
    <property type="entry name" value="CUB_dom"/>
</dbReference>
<evidence type="ECO:0000313" key="8">
    <source>
        <dbReference type="Proteomes" id="UP000001554"/>
    </source>
</evidence>
<evidence type="ECO:0000256" key="4">
    <source>
        <dbReference type="SAM" id="Phobius"/>
    </source>
</evidence>
<protein>
    <submittedName>
        <fullName evidence="9">Uncharacterized protein LOC118415951</fullName>
    </submittedName>
</protein>
<dbReference type="InterPro" id="IPR002172">
    <property type="entry name" value="LDrepeatLR_classA_rpt"/>
</dbReference>
<organism>
    <name type="scientific">Branchiostoma floridae</name>
    <name type="common">Florida lancelet</name>
    <name type="synonym">Amphioxus</name>
    <dbReference type="NCBI Taxonomy" id="7739"/>
    <lineage>
        <taxon>Eukaryota</taxon>
        <taxon>Metazoa</taxon>
        <taxon>Chordata</taxon>
        <taxon>Cephalochordata</taxon>
        <taxon>Leptocardii</taxon>
        <taxon>Amphioxiformes</taxon>
        <taxon>Branchiostomatidae</taxon>
        <taxon>Branchiostoma</taxon>
    </lineage>
</organism>
<dbReference type="SUPFAM" id="SSF57424">
    <property type="entry name" value="LDL receptor-like module"/>
    <property type="match status" value="1"/>
</dbReference>
<dbReference type="SMART" id="SM00192">
    <property type="entry name" value="LDLa"/>
    <property type="match status" value="1"/>
</dbReference>
<evidence type="ECO:0000256" key="5">
    <source>
        <dbReference type="SAM" id="SignalP"/>
    </source>
</evidence>
<sequence length="427" mass="46552">MVQYPGARVLLLYLCYLTNVHGLRNYGTIDFGRYCGSGHFEEADHAGYIQYKPETGSTARCSLRLNPPVGAIAFYLQFNNLTLDCSYQSLKVYERTKVYEPGTILVDFCSESADDVTEITSTEKSIGIEFLSNPNKDDFDVKPASFLIMYTVFSGSIEGLGLCPLEHIGPGFMQPQFKCANGRCIHAELECDGINNCGDSSDESNLDHQTNCDRLKDPPGNRTDLPHAQVSEVHRPSNFPTTLSAHDQEATYGGHGLSNGAIVAIVIIAFVSVGIIIFAAAVRYTRFRDKFQGGATQRSIDYEYTESPAYEPSERVARLVIRDGRAIITRGYIPTHSVGSTSTSATDDRAASTHTLNGDCSNAANSQANGHVVLPTRSGSDKPSLQPLLGDRKGSDSDGSLLPSYPPPPYADLYHQVYDRTLDSSAV</sequence>
<gene>
    <name evidence="9" type="primary">LOC118415951</name>
    <name evidence="7" type="ORF">BRAFLDRAFT_119349</name>
</gene>
<evidence type="ECO:0000313" key="7">
    <source>
        <dbReference type="EMBL" id="EEN55843.1"/>
    </source>
</evidence>
<keyword evidence="1 2" id="KW-1015">Disulfide bond</keyword>
<feature type="disulfide bond" evidence="2">
    <location>
        <begin position="179"/>
        <end position="197"/>
    </location>
</feature>
<evidence type="ECO:0000313" key="9">
    <source>
        <dbReference type="RefSeq" id="XP_035676806.1"/>
    </source>
</evidence>
<dbReference type="Proteomes" id="UP000001554">
    <property type="component" value="Chromosome 5"/>
</dbReference>
<dbReference type="Gene3D" id="4.10.400.10">
    <property type="entry name" value="Low-density Lipoprotein Receptor"/>
    <property type="match status" value="1"/>
</dbReference>
<feature type="signal peptide" evidence="5">
    <location>
        <begin position="1"/>
        <end position="22"/>
    </location>
</feature>
<feature type="chain" id="PRO_5044729240" evidence="5">
    <location>
        <begin position="23"/>
        <end position="427"/>
    </location>
</feature>
<feature type="region of interest" description="Disordered" evidence="3">
    <location>
        <begin position="338"/>
        <end position="409"/>
    </location>
</feature>
<keyword evidence="4" id="KW-0472">Membrane</keyword>
<keyword evidence="4" id="KW-0812">Transmembrane</keyword>
<dbReference type="AlphaFoldDB" id="C3YVC7"/>
<dbReference type="RefSeq" id="XP_035676806.1">
    <property type="nucleotide sequence ID" value="XM_035820913.1"/>
</dbReference>
<feature type="transmembrane region" description="Helical" evidence="4">
    <location>
        <begin position="261"/>
        <end position="282"/>
    </location>
</feature>
<dbReference type="PROSITE" id="PS50068">
    <property type="entry name" value="LDLRA_2"/>
    <property type="match status" value="1"/>
</dbReference>
<proteinExistence type="predicted"/>
<evidence type="ECO:0000259" key="6">
    <source>
        <dbReference type="PROSITE" id="PS01180"/>
    </source>
</evidence>
<dbReference type="Gene3D" id="2.60.120.290">
    <property type="entry name" value="Spermadhesin, CUB domain"/>
    <property type="match status" value="1"/>
</dbReference>
<comment type="caution">
    <text evidence="2">Lacks conserved residue(s) required for the propagation of feature annotation.</text>
</comment>
<evidence type="ECO:0000256" key="2">
    <source>
        <dbReference type="PROSITE-ProRule" id="PRU00124"/>
    </source>
</evidence>
<evidence type="ECO:0000256" key="1">
    <source>
        <dbReference type="ARBA" id="ARBA00023157"/>
    </source>
</evidence>
<dbReference type="GeneID" id="118415951"/>
<dbReference type="Pfam" id="PF00057">
    <property type="entry name" value="Ldl_recept_a"/>
    <property type="match status" value="1"/>
</dbReference>
<reference evidence="8" key="2">
    <citation type="journal article" date="2020" name="Nat. Ecol. Evol.">
        <title>Deeply conserved synteny resolves early events in vertebrate evolution.</title>
        <authorList>
            <person name="Simakov O."/>
            <person name="Marletaz F."/>
            <person name="Yue J.X."/>
            <person name="O'Connell B."/>
            <person name="Jenkins J."/>
            <person name="Brandt A."/>
            <person name="Calef R."/>
            <person name="Tung C.H."/>
            <person name="Huang T.K."/>
            <person name="Schmutz J."/>
            <person name="Satoh N."/>
            <person name="Yu J.K."/>
            <person name="Putnam N.H."/>
            <person name="Green R.E."/>
            <person name="Rokhsar D.S."/>
        </authorList>
    </citation>
    <scope>NUCLEOTIDE SEQUENCE [LARGE SCALE GENOMIC DNA]</scope>
    <source>
        <strain evidence="8">S238N-H82</strain>
    </source>
</reference>
<dbReference type="InterPro" id="IPR042333">
    <property type="entry name" value="LRAD2/Mig-13-like"/>
</dbReference>
<dbReference type="OrthoDB" id="6514358at2759"/>
<dbReference type="SUPFAM" id="SSF49854">
    <property type="entry name" value="Spermadhesin, CUB domain"/>
    <property type="match status" value="1"/>
</dbReference>
<keyword evidence="8" id="KW-1185">Reference proteome</keyword>
<reference evidence="7" key="1">
    <citation type="journal article" date="2008" name="Nature">
        <title>The amphioxus genome and the evolution of the chordate karyotype.</title>
        <authorList>
            <consortium name="US DOE Joint Genome Institute (JGI-PGF)"/>
            <person name="Putnam N.H."/>
            <person name="Butts T."/>
            <person name="Ferrier D.E.K."/>
            <person name="Furlong R.F."/>
            <person name="Hellsten U."/>
            <person name="Kawashima T."/>
            <person name="Robinson-Rechavi M."/>
            <person name="Shoguchi E."/>
            <person name="Terry A."/>
            <person name="Yu J.-K."/>
            <person name="Benito-Gutierrez E.L."/>
            <person name="Dubchak I."/>
            <person name="Garcia-Fernandez J."/>
            <person name="Gibson-Brown J.J."/>
            <person name="Grigoriev I.V."/>
            <person name="Horton A.C."/>
            <person name="de Jong P.J."/>
            <person name="Jurka J."/>
            <person name="Kapitonov V.V."/>
            <person name="Kohara Y."/>
            <person name="Kuroki Y."/>
            <person name="Lindquist E."/>
            <person name="Lucas S."/>
            <person name="Osoegawa K."/>
            <person name="Pennacchio L.A."/>
            <person name="Salamov A.A."/>
            <person name="Satou Y."/>
            <person name="Sauka-Spengler T."/>
            <person name="Schmutz J."/>
            <person name="Shin-I T."/>
            <person name="Toyoda A."/>
            <person name="Bronner-Fraser M."/>
            <person name="Fujiyama A."/>
            <person name="Holland L.Z."/>
            <person name="Holland P.W.H."/>
            <person name="Satoh N."/>
            <person name="Rokhsar D.S."/>
        </authorList>
    </citation>
    <scope>NUCLEOTIDE SEQUENCE [LARGE SCALE GENOMIC DNA]</scope>
    <source>
        <strain evidence="7">S238N-H82</strain>
        <tissue evidence="7">Testes</tissue>
    </source>
</reference>
<name>C3YVC7_BRAFL</name>
<dbReference type="OMA" id="CPLEHIG"/>
<dbReference type="EMBL" id="GG666556">
    <property type="protein sequence ID" value="EEN55843.1"/>
    <property type="molecule type" value="Genomic_DNA"/>
</dbReference>
<keyword evidence="5" id="KW-0732">Signal</keyword>
<feature type="domain" description="CUB" evidence="6">
    <location>
        <begin position="35"/>
        <end position="153"/>
    </location>
</feature>
<dbReference type="InParanoid" id="C3YVC7"/>
<dbReference type="CDD" id="cd00112">
    <property type="entry name" value="LDLa"/>
    <property type="match status" value="1"/>
</dbReference>
<dbReference type="PANTHER" id="PTHR24652:SF69">
    <property type="entry name" value="CUB DOMAIN-CONTAINING PROTEIN"/>
    <property type="match status" value="1"/>
</dbReference>
<accession>C3YVC7</accession>
<keyword evidence="4" id="KW-1133">Transmembrane helix</keyword>
<dbReference type="PROSITE" id="PS01180">
    <property type="entry name" value="CUB"/>
    <property type="match status" value="1"/>
</dbReference>
<evidence type="ECO:0000256" key="3">
    <source>
        <dbReference type="SAM" id="MobiDB-lite"/>
    </source>
</evidence>
<dbReference type="KEGG" id="bfo:118415951"/>
<reference evidence="9" key="3">
    <citation type="submission" date="2025-04" db="UniProtKB">
        <authorList>
            <consortium name="RefSeq"/>
        </authorList>
    </citation>
    <scope>IDENTIFICATION</scope>
    <source>
        <strain evidence="9">S238N-H82</strain>
        <tissue evidence="9">Testes</tissue>
    </source>
</reference>
<dbReference type="PANTHER" id="PTHR24652">
    <property type="entry name" value="LOW-DENSITY LIPOPROTEIN RECEPTOR CLASS A DOMAIN-CONTAINING PROTEIN 2"/>
    <property type="match status" value="1"/>
</dbReference>
<feature type="compositionally biased region" description="Polar residues" evidence="3">
    <location>
        <begin position="352"/>
        <end position="369"/>
    </location>
</feature>